<reference evidence="3 4" key="1">
    <citation type="submission" date="2019-01" db="EMBL/GenBank/DDBJ databases">
        <authorList>
            <person name="Chen W.-M."/>
        </authorList>
    </citation>
    <scope>NUCLEOTIDE SEQUENCE [LARGE SCALE GENOMIC DNA]</scope>
    <source>
        <strain evidence="3 4">ICH-3</strain>
    </source>
</reference>
<evidence type="ECO:0000313" key="3">
    <source>
        <dbReference type="EMBL" id="RVT49656.1"/>
    </source>
</evidence>
<evidence type="ECO:0000313" key="4">
    <source>
        <dbReference type="Proteomes" id="UP000288178"/>
    </source>
</evidence>
<dbReference type="EMBL" id="SACT01000007">
    <property type="protein sequence ID" value="RVT49656.1"/>
    <property type="molecule type" value="Genomic_DNA"/>
</dbReference>
<dbReference type="OrthoDB" id="363355at2"/>
<evidence type="ECO:0000256" key="1">
    <source>
        <dbReference type="SAM" id="MobiDB-lite"/>
    </source>
</evidence>
<proteinExistence type="predicted"/>
<keyword evidence="4" id="KW-1185">Reference proteome</keyword>
<evidence type="ECO:0000259" key="2">
    <source>
        <dbReference type="Pfam" id="PF20155"/>
    </source>
</evidence>
<dbReference type="RefSeq" id="WP_128199828.1">
    <property type="nucleotide sequence ID" value="NZ_SACT01000007.1"/>
</dbReference>
<protein>
    <recommendedName>
        <fullName evidence="2">Tape measure protein N-terminal domain-containing protein</fullName>
    </recommendedName>
</protein>
<sequence>MATRNRDVRLGVAIETTGEESLDKLADDLRDLGKAGDLTAEELQSLTTEVQQLAAATKARRDAEATARADERAARDALAARREELARLRAETDRAGRQTVEFQTAERALKVAIVDATTAVRQATATRQTANNATRAAITAESELAATIRRSAEASRAGIATQTAAGATFRGELDKIGVALRNVQALAGVAIGGTLLTSAARDVGETADAYANLAARVKLATGEGADFQATFAELFQIAQRTGVAIDDVGALFTKLSQAGRELKLSTADALGLTETITQALQLSGASAQEAASGVQQFAQALASGRLQGDELRSILENAPRLARALSEGLGVTVGQLRELGAQGTLTADRVIAALQGQSAALQSEFDRLPPTVGRALANLSTAWTQYIGESDAATGASAAAAAAINALAANLDTLGTLLYSAGKAAAAYQALKLAQTFLGIATATKAATVETVAYTAAQTAATTATAGTAAAASRFAAIVGGLKLAALVGVVTNLREIGTWIGESVAQLVGYRDRTAEIEEEQRAAERSAAAWAQQTAALAAEQRRASEAAAGLTVESRRLVGEFEQARTKGDSVAAALDKVRKALDLSDARGISDAITALDVLRERGEITGEALTQALAGALNGRDLGVFAATARAVFDDTEQGARRLGAALEAVVGESLRRAGTSARELQTGFSEAAASAINDVDSLADALDTLGADAGTAGRLLADALDRATDAAGTERAVQAVIDRVEALGEAGKLTGEALADALTTARAKLDELRPGVDSLAEALAAFGIKTRTELQATADKLGAAYRQIAQAVDVSLTDKIRAFNAYRDAAIAANGGVESSDVALQRKILETQAAAAGLGDVIESSMRRARKATDEATAAVNRYGERLNQTAGSLGGSVDGLRGPGDPLTTPSIRDTPASAGGSFQPAKPPGDGWTFVPDQRAFGGVSPADAVAGRYPIAPTTTRVAVNGVGYWVRSQADANASSTKAGATTYDSPFGGYAGSSQQRADQAAARTIRLELAMPSGRTVPATVAESDAAGLMRELELARGTGG</sequence>
<dbReference type="Proteomes" id="UP000288178">
    <property type="component" value="Unassembled WGS sequence"/>
</dbReference>
<name>A0A3S2U709_9BURK</name>
<dbReference type="AlphaFoldDB" id="A0A3S2U709"/>
<feature type="domain" description="Tape measure protein N-terminal" evidence="2">
    <location>
        <begin position="203"/>
        <end position="391"/>
    </location>
</feature>
<dbReference type="NCBIfam" id="TIGR02675">
    <property type="entry name" value="tape_meas_nterm"/>
    <property type="match status" value="1"/>
</dbReference>
<accession>A0A3S2U709</accession>
<feature type="region of interest" description="Disordered" evidence="1">
    <location>
        <begin position="876"/>
        <end position="916"/>
    </location>
</feature>
<dbReference type="InterPro" id="IPR013491">
    <property type="entry name" value="Tape_meas_N"/>
</dbReference>
<comment type="caution">
    <text evidence="3">The sequence shown here is derived from an EMBL/GenBank/DDBJ whole genome shotgun (WGS) entry which is preliminary data.</text>
</comment>
<gene>
    <name evidence="3" type="ORF">ENE75_18595</name>
</gene>
<dbReference type="Pfam" id="PF20155">
    <property type="entry name" value="TMP_3"/>
    <property type="match status" value="1"/>
</dbReference>
<organism evidence="3 4">
    <name type="scientific">Rubrivivax albus</name>
    <dbReference type="NCBI Taxonomy" id="2499835"/>
    <lineage>
        <taxon>Bacteria</taxon>
        <taxon>Pseudomonadati</taxon>
        <taxon>Pseudomonadota</taxon>
        <taxon>Betaproteobacteria</taxon>
        <taxon>Burkholderiales</taxon>
        <taxon>Sphaerotilaceae</taxon>
        <taxon>Rubrivivax</taxon>
    </lineage>
</organism>